<dbReference type="EMBL" id="JBAWTH010000002">
    <property type="protein sequence ID" value="KAL2292913.1"/>
    <property type="molecule type" value="Genomic_DNA"/>
</dbReference>
<name>A0ABR4FDY8_9PEZI</name>
<evidence type="ECO:0000313" key="1">
    <source>
        <dbReference type="EMBL" id="KAL2292913.1"/>
    </source>
</evidence>
<organism evidence="1 2">
    <name type="scientific">Diaporthe vaccinii</name>
    <dbReference type="NCBI Taxonomy" id="105482"/>
    <lineage>
        <taxon>Eukaryota</taxon>
        <taxon>Fungi</taxon>
        <taxon>Dikarya</taxon>
        <taxon>Ascomycota</taxon>
        <taxon>Pezizomycotina</taxon>
        <taxon>Sordariomycetes</taxon>
        <taxon>Sordariomycetidae</taxon>
        <taxon>Diaporthales</taxon>
        <taxon>Diaporthaceae</taxon>
        <taxon>Diaporthe</taxon>
        <taxon>Diaporthe eres species complex</taxon>
    </lineage>
</organism>
<gene>
    <name evidence="1" type="ORF">FJTKL_07955</name>
</gene>
<evidence type="ECO:0000313" key="2">
    <source>
        <dbReference type="Proteomes" id="UP001600888"/>
    </source>
</evidence>
<reference evidence="1 2" key="1">
    <citation type="submission" date="2024-03" db="EMBL/GenBank/DDBJ databases">
        <title>A high-quality draft genome sequence of Diaporthe vaccinii, a causative agent of upright dieback and viscid rot disease in cranberry plants.</title>
        <authorList>
            <person name="Sarrasin M."/>
            <person name="Lang B.F."/>
            <person name="Burger G."/>
        </authorList>
    </citation>
    <scope>NUCLEOTIDE SEQUENCE [LARGE SCALE GENOMIC DNA]</scope>
    <source>
        <strain evidence="1 2">IS7</strain>
    </source>
</reference>
<proteinExistence type="predicted"/>
<keyword evidence="2" id="KW-1185">Reference proteome</keyword>
<dbReference type="Proteomes" id="UP001600888">
    <property type="component" value="Unassembled WGS sequence"/>
</dbReference>
<protein>
    <submittedName>
        <fullName evidence="1">Uncharacterized protein</fullName>
    </submittedName>
</protein>
<comment type="caution">
    <text evidence="1">The sequence shown here is derived from an EMBL/GenBank/DDBJ whole genome shotgun (WGS) entry which is preliminary data.</text>
</comment>
<accession>A0ABR4FDY8</accession>
<sequence length="187" mass="20820">MVLGVVGESARRHDVFQIIQIGVQLEYDPLEVLALMLKLHESSARSRRWRLRRRKLHDAVSPAVVHLLGDVQVPVDREKECHLVLVDLVGSETGNLTPGASRVVPVLQVFRGQDQSREKHSAATLKSATGMAVILKCDLQSRIACPRTAQGLLNKGPQRQDARVASLFAAYHRRRWPDGLDDLSGRI</sequence>